<evidence type="ECO:0000256" key="4">
    <source>
        <dbReference type="ARBA" id="ARBA00012462"/>
    </source>
</evidence>
<keyword evidence="6 11" id="KW-0479">Metal-binding</keyword>
<evidence type="ECO:0000256" key="1">
    <source>
        <dbReference type="ARBA" id="ARBA00001910"/>
    </source>
</evidence>
<dbReference type="PANTHER" id="PTHR14218:SF15">
    <property type="entry name" value="TRIPEPTIDYL-PEPTIDASE 1"/>
    <property type="match status" value="1"/>
</dbReference>
<comment type="caution">
    <text evidence="14">The sequence shown here is derived from an EMBL/GenBank/DDBJ whole genome shotgun (WGS) entry which is preliminary data.</text>
</comment>
<sequence>MLAAGLLVTLVLAPLVLGRNVPRSELLPRSQLASIPSGFSINARALVLDDHALHLTIGFPSNNAEALQATLLDVSDPSSTNYGQHLSKAEVARLASPRPDSVKAITDWLGGHGLSVESRSYSGETLTVRVPVARANAILAANFTAYTHDTTNTTMIRTLSYSLPAYLHDHVAFVYPTTQFDAPVRLGAAVELALSLRQSRPRRADSASAVPASCASSINPRCLQAIYGIPTTPATSSDNSLYVSGLGGESANPNDLQTFLAQFRPDIKHGSYASLSVAGSSDPGIPSDEGNCDTQYTVGLATNVSVTYAIAGNKSDGVTYSDLLNTVEYLLELDQPPLVVTTSYVFDEPDSYESVQMALTLCNYYAQLGLRGTSVIFASGDGGAVGGVSDGNNGCHRAPFVPSFPSTCPFVTSVGSTQGINPEVAAKFSSGGFSHIFSRPSYQDHAVNAFLQRQGNANAGQYNVSGRGYPDVATQGANFNIHSGGQAYDFTGTSASSPTFASIIALVNDRLLVAGRSPLGFLNPFLYSNASVAFNDITSGDNRDPVCGAGFNAEAGWDAVTGLGTPDFNKLLNVVTGRAVNEQLQSSAAHGLWIPKLMYTFIWTFTAGLLCGSLM</sequence>
<dbReference type="InterPro" id="IPR015366">
    <property type="entry name" value="S53_propep"/>
</dbReference>
<evidence type="ECO:0000256" key="8">
    <source>
        <dbReference type="ARBA" id="ARBA00022825"/>
    </source>
</evidence>
<dbReference type="CDD" id="cd11377">
    <property type="entry name" value="Pro-peptidase_S53"/>
    <property type="match status" value="1"/>
</dbReference>
<evidence type="ECO:0000256" key="5">
    <source>
        <dbReference type="ARBA" id="ARBA00022670"/>
    </source>
</evidence>
<dbReference type="InterPro" id="IPR050819">
    <property type="entry name" value="Tripeptidyl-peptidase_I"/>
</dbReference>
<dbReference type="Proteomes" id="UP000230002">
    <property type="component" value="Unassembled WGS sequence"/>
</dbReference>
<evidence type="ECO:0000256" key="11">
    <source>
        <dbReference type="PROSITE-ProRule" id="PRU01032"/>
    </source>
</evidence>
<evidence type="ECO:0000256" key="6">
    <source>
        <dbReference type="ARBA" id="ARBA00022723"/>
    </source>
</evidence>
<comment type="function">
    <text evidence="2">Secreted tripeptidyl-peptidase which degrades proteins at acidic pHs and is involved in virulence.</text>
</comment>
<proteinExistence type="predicted"/>
<feature type="binding site" evidence="11">
    <location>
        <position position="556"/>
    </location>
    <ligand>
        <name>Ca(2+)</name>
        <dbReference type="ChEBI" id="CHEBI:29108"/>
    </ligand>
</feature>
<evidence type="ECO:0000256" key="3">
    <source>
        <dbReference type="ARBA" id="ARBA00004239"/>
    </source>
</evidence>
<dbReference type="GO" id="GO:0046872">
    <property type="term" value="F:metal ion binding"/>
    <property type="evidence" value="ECO:0007669"/>
    <property type="project" value="UniProtKB-UniRule"/>
</dbReference>
<keyword evidence="9 11" id="KW-0106">Calcium</keyword>
<feature type="binding site" evidence="11">
    <location>
        <position position="537"/>
    </location>
    <ligand>
        <name>Ca(2+)</name>
        <dbReference type="ChEBI" id="CHEBI:29108"/>
    </ligand>
</feature>
<comment type="subcellular location">
    <subcellularLocation>
        <location evidence="3">Secreted</location>
        <location evidence="3">Extracellular space</location>
    </subcellularLocation>
</comment>
<dbReference type="SUPFAM" id="SSF54897">
    <property type="entry name" value="Protease propeptides/inhibitors"/>
    <property type="match status" value="1"/>
</dbReference>
<evidence type="ECO:0000256" key="2">
    <source>
        <dbReference type="ARBA" id="ARBA00002451"/>
    </source>
</evidence>
<dbReference type="GO" id="GO:0008240">
    <property type="term" value="F:tripeptidyl-peptidase activity"/>
    <property type="evidence" value="ECO:0007669"/>
    <property type="project" value="UniProtKB-EC"/>
</dbReference>
<dbReference type="EMBL" id="AYKW01000068">
    <property type="protein sequence ID" value="PIL23442.1"/>
    <property type="molecule type" value="Genomic_DNA"/>
</dbReference>
<evidence type="ECO:0000256" key="9">
    <source>
        <dbReference type="ARBA" id="ARBA00022837"/>
    </source>
</evidence>
<dbReference type="PANTHER" id="PTHR14218">
    <property type="entry name" value="PROTEASE S8 TRIPEPTIDYL PEPTIDASE I CLN2"/>
    <property type="match status" value="1"/>
</dbReference>
<dbReference type="InterPro" id="IPR030400">
    <property type="entry name" value="Sedolisin_dom"/>
</dbReference>
<dbReference type="Gene3D" id="3.40.50.200">
    <property type="entry name" value="Peptidase S8/S53 domain"/>
    <property type="match status" value="1"/>
</dbReference>
<evidence type="ECO:0000313" key="14">
    <source>
        <dbReference type="EMBL" id="PIL23442.1"/>
    </source>
</evidence>
<name>A0A2G8RPL0_9APHY</name>
<dbReference type="SMART" id="SM00944">
    <property type="entry name" value="Pro-kuma_activ"/>
    <property type="match status" value="1"/>
</dbReference>
<dbReference type="STRING" id="1077348.A0A2G8RPL0"/>
<feature type="active site" description="Charge relay system" evidence="11">
    <location>
        <position position="494"/>
    </location>
</feature>
<feature type="binding site" evidence="11">
    <location>
        <position position="536"/>
    </location>
    <ligand>
        <name>Ca(2+)</name>
        <dbReference type="ChEBI" id="CHEBI:29108"/>
    </ligand>
</feature>
<comment type="cofactor">
    <cofactor evidence="11">
        <name>Ca(2+)</name>
        <dbReference type="ChEBI" id="CHEBI:29108"/>
    </cofactor>
    <text evidence="11">Binds 1 Ca(2+) ion per subunit.</text>
</comment>
<organism evidence="14 15">
    <name type="scientific">Ganoderma sinense ZZ0214-1</name>
    <dbReference type="NCBI Taxonomy" id="1077348"/>
    <lineage>
        <taxon>Eukaryota</taxon>
        <taxon>Fungi</taxon>
        <taxon>Dikarya</taxon>
        <taxon>Basidiomycota</taxon>
        <taxon>Agaricomycotina</taxon>
        <taxon>Agaricomycetes</taxon>
        <taxon>Polyporales</taxon>
        <taxon>Polyporaceae</taxon>
        <taxon>Ganoderma</taxon>
    </lineage>
</organism>
<keyword evidence="7 11" id="KW-0378">Hydrolase</keyword>
<dbReference type="Pfam" id="PF00082">
    <property type="entry name" value="Peptidase_S8"/>
    <property type="match status" value="1"/>
</dbReference>
<dbReference type="GO" id="GO:0005576">
    <property type="term" value="C:extracellular region"/>
    <property type="evidence" value="ECO:0007669"/>
    <property type="project" value="UniProtKB-SubCell"/>
</dbReference>
<dbReference type="EC" id="3.4.14.10" evidence="4"/>
<dbReference type="GO" id="GO:0004252">
    <property type="term" value="F:serine-type endopeptidase activity"/>
    <property type="evidence" value="ECO:0007669"/>
    <property type="project" value="UniProtKB-UniRule"/>
</dbReference>
<dbReference type="AlphaFoldDB" id="A0A2G8RPL0"/>
<comment type="catalytic activity">
    <reaction evidence="1">
        <text>Release of an N-terminal tripeptide from a polypeptide.</text>
        <dbReference type="EC" id="3.4.14.10"/>
    </reaction>
</comment>
<evidence type="ECO:0000256" key="12">
    <source>
        <dbReference type="SAM" id="SignalP"/>
    </source>
</evidence>
<dbReference type="InterPro" id="IPR000209">
    <property type="entry name" value="Peptidase_S8/S53_dom"/>
</dbReference>
<keyword evidence="5 11" id="KW-0645">Protease</keyword>
<feature type="domain" description="Peptidase S53" evidence="13">
    <location>
        <begin position="217"/>
        <end position="578"/>
    </location>
</feature>
<dbReference type="GO" id="GO:0006508">
    <property type="term" value="P:proteolysis"/>
    <property type="evidence" value="ECO:0007669"/>
    <property type="project" value="UniProtKB-KW"/>
</dbReference>
<feature type="active site" description="Charge relay system" evidence="11">
    <location>
        <position position="289"/>
    </location>
</feature>
<dbReference type="PROSITE" id="PS51695">
    <property type="entry name" value="SEDOLISIN"/>
    <property type="match status" value="1"/>
</dbReference>
<gene>
    <name evidence="14" type="ORF">GSI_14753</name>
</gene>
<evidence type="ECO:0000259" key="13">
    <source>
        <dbReference type="PROSITE" id="PS51695"/>
    </source>
</evidence>
<feature type="active site" description="Charge relay system" evidence="11">
    <location>
        <position position="293"/>
    </location>
</feature>
<feature type="binding site" evidence="11">
    <location>
        <position position="558"/>
    </location>
    <ligand>
        <name>Ca(2+)</name>
        <dbReference type="ChEBI" id="CHEBI:29108"/>
    </ligand>
</feature>
<keyword evidence="8 11" id="KW-0720">Serine protease</keyword>
<keyword evidence="10" id="KW-0865">Zymogen</keyword>
<dbReference type="Pfam" id="PF09286">
    <property type="entry name" value="Pro-kuma_activ"/>
    <property type="match status" value="1"/>
</dbReference>
<keyword evidence="15" id="KW-1185">Reference proteome</keyword>
<feature type="signal peptide" evidence="12">
    <location>
        <begin position="1"/>
        <end position="18"/>
    </location>
</feature>
<dbReference type="InterPro" id="IPR036852">
    <property type="entry name" value="Peptidase_S8/S53_dom_sf"/>
</dbReference>
<feature type="chain" id="PRO_5013762222" description="tripeptidyl-peptidase II" evidence="12">
    <location>
        <begin position="19"/>
        <end position="615"/>
    </location>
</feature>
<dbReference type="CDD" id="cd04056">
    <property type="entry name" value="Peptidases_S53"/>
    <property type="match status" value="1"/>
</dbReference>
<protein>
    <recommendedName>
        <fullName evidence="4">tripeptidyl-peptidase II</fullName>
        <ecNumber evidence="4">3.4.14.10</ecNumber>
    </recommendedName>
</protein>
<dbReference type="SUPFAM" id="SSF52743">
    <property type="entry name" value="Subtilisin-like"/>
    <property type="match status" value="1"/>
</dbReference>
<evidence type="ECO:0000313" key="15">
    <source>
        <dbReference type="Proteomes" id="UP000230002"/>
    </source>
</evidence>
<dbReference type="OrthoDB" id="2919105at2759"/>
<evidence type="ECO:0000256" key="7">
    <source>
        <dbReference type="ARBA" id="ARBA00022801"/>
    </source>
</evidence>
<accession>A0A2G8RPL0</accession>
<reference evidence="14 15" key="1">
    <citation type="journal article" date="2015" name="Sci. Rep.">
        <title>Chromosome-level genome map provides insights into diverse defense mechanisms in the medicinal fungus Ganoderma sinense.</title>
        <authorList>
            <person name="Zhu Y."/>
            <person name="Xu J."/>
            <person name="Sun C."/>
            <person name="Zhou S."/>
            <person name="Xu H."/>
            <person name="Nelson D.R."/>
            <person name="Qian J."/>
            <person name="Song J."/>
            <person name="Luo H."/>
            <person name="Xiang L."/>
            <person name="Li Y."/>
            <person name="Xu Z."/>
            <person name="Ji A."/>
            <person name="Wang L."/>
            <person name="Lu S."/>
            <person name="Hayward A."/>
            <person name="Sun W."/>
            <person name="Li X."/>
            <person name="Schwartz D.C."/>
            <person name="Wang Y."/>
            <person name="Chen S."/>
        </authorList>
    </citation>
    <scope>NUCLEOTIDE SEQUENCE [LARGE SCALE GENOMIC DNA]</scope>
    <source>
        <strain evidence="14 15">ZZ0214-1</strain>
    </source>
</reference>
<keyword evidence="12" id="KW-0732">Signal</keyword>
<evidence type="ECO:0000256" key="10">
    <source>
        <dbReference type="ARBA" id="ARBA00023145"/>
    </source>
</evidence>